<dbReference type="InterPro" id="IPR041700">
    <property type="entry name" value="OMP_b-brl_3"/>
</dbReference>
<dbReference type="EMBL" id="JAHLFU010000177">
    <property type="protein sequence ID" value="MBU3853799.1"/>
    <property type="molecule type" value="Genomic_DNA"/>
</dbReference>
<sequence>MAGAEMQWFTLQGEETYPYAEQLKHTYFSVLSSFTARYMADRSNSFQLRYRSSSTAPSLQDLQHVINNTNPLFLSTGNPDLDQQINHTLNLRYLHTTLSGQTFIAMIGATFRTDYVADSTFVATEDQILPGGIQLDKGAQFTKPVNMDGYYSLQSMLTYGFPVDWLRSNVNLSLSANYAHVPTIFNGVTNYTHELTLVPKLVIGSNISEKLDFTMSYSSGINRAFSSLADTHSSNYVMHTAQGQFGWNFWKDLTFRTSMSYIGYTGLESEASNYLLWNASIGMKFLKNKAAEIRLEAYDLLQQAQSFRQSVSSSYYDYLTANVLRPYAMLTFVYTIR</sequence>
<dbReference type="Pfam" id="PF14905">
    <property type="entry name" value="OMP_b-brl_3"/>
    <property type="match status" value="1"/>
</dbReference>
<organism evidence="2 3">
    <name type="scientific">Candidatus Paraprevotella stercoravium</name>
    <dbReference type="NCBI Taxonomy" id="2838725"/>
    <lineage>
        <taxon>Bacteria</taxon>
        <taxon>Pseudomonadati</taxon>
        <taxon>Bacteroidota</taxon>
        <taxon>Bacteroidia</taxon>
        <taxon>Bacteroidales</taxon>
        <taxon>Prevotellaceae</taxon>
        <taxon>Paraprevotella</taxon>
    </lineage>
</organism>
<evidence type="ECO:0000313" key="2">
    <source>
        <dbReference type="EMBL" id="MBU3853799.1"/>
    </source>
</evidence>
<comment type="caution">
    <text evidence="2">The sequence shown here is derived from an EMBL/GenBank/DDBJ whole genome shotgun (WGS) entry which is preliminary data.</text>
</comment>
<dbReference type="AlphaFoldDB" id="A0A9E2L7V7"/>
<protein>
    <submittedName>
        <fullName evidence="2">Outer membrane beta-barrel family protein</fullName>
    </submittedName>
</protein>
<reference evidence="2" key="1">
    <citation type="journal article" date="2021" name="PeerJ">
        <title>Extensive microbial diversity within the chicken gut microbiome revealed by metagenomics and culture.</title>
        <authorList>
            <person name="Gilroy R."/>
            <person name="Ravi A."/>
            <person name="Getino M."/>
            <person name="Pursley I."/>
            <person name="Horton D.L."/>
            <person name="Alikhan N.F."/>
            <person name="Baker D."/>
            <person name="Gharbi K."/>
            <person name="Hall N."/>
            <person name="Watson M."/>
            <person name="Adriaenssens E.M."/>
            <person name="Foster-Nyarko E."/>
            <person name="Jarju S."/>
            <person name="Secka A."/>
            <person name="Antonio M."/>
            <person name="Oren A."/>
            <person name="Chaudhuri R.R."/>
            <person name="La Ragione R."/>
            <person name="Hildebrand F."/>
            <person name="Pallen M.J."/>
        </authorList>
    </citation>
    <scope>NUCLEOTIDE SEQUENCE</scope>
    <source>
        <strain evidence="2">G3-2149</strain>
    </source>
</reference>
<reference evidence="2" key="2">
    <citation type="submission" date="2021-04" db="EMBL/GenBank/DDBJ databases">
        <authorList>
            <person name="Gilroy R."/>
        </authorList>
    </citation>
    <scope>NUCLEOTIDE SEQUENCE</scope>
    <source>
        <strain evidence="2">G3-2149</strain>
    </source>
</reference>
<proteinExistence type="predicted"/>
<gene>
    <name evidence="2" type="ORF">H9789_08300</name>
</gene>
<name>A0A9E2L7V7_9BACT</name>
<dbReference type="SUPFAM" id="SSF56935">
    <property type="entry name" value="Porins"/>
    <property type="match status" value="1"/>
</dbReference>
<dbReference type="Proteomes" id="UP000823865">
    <property type="component" value="Unassembled WGS sequence"/>
</dbReference>
<feature type="domain" description="Outer membrane protein beta-barrel" evidence="1">
    <location>
        <begin position="22"/>
        <end position="334"/>
    </location>
</feature>
<accession>A0A9E2L7V7</accession>
<evidence type="ECO:0000313" key="3">
    <source>
        <dbReference type="Proteomes" id="UP000823865"/>
    </source>
</evidence>
<evidence type="ECO:0000259" key="1">
    <source>
        <dbReference type="Pfam" id="PF14905"/>
    </source>
</evidence>